<protein>
    <submittedName>
        <fullName evidence="1">Uncharacterized protein</fullName>
    </submittedName>
</protein>
<gene>
    <name evidence="1" type="ORF">OR214_02974</name>
</gene>
<proteinExistence type="predicted"/>
<comment type="caution">
    <text evidence="1">The sequence shown here is derived from an EMBL/GenBank/DDBJ whole genome shotgun (WGS) entry which is preliminary data.</text>
</comment>
<sequence length="237" mass="25578">MWGIRGGLRAATMELCERRYGVTSLGSLTDAQLRAALWVTVADWRDIGHRSIQRRQPHGKKPTTGGAATMPGTKLLPALVGAIFAAAPVWGQNAPAPFDGEWAFTYPCETATGIYAERCKQGSRDEFRLSLRQQGRRICGYHLATGQLGNRVDEGDLAGPGPSVAGTATGNVVTLTFKSARTSEIGQATLIKDGDTIVWHVTQPLREDNWFPNDAVLKMQTAQPHLPATSCEAAPRP</sequence>
<reference evidence="1 2" key="1">
    <citation type="journal article" date="2013" name="Genome Announc.">
        <title>Draft Genome Sequence for Ralstonia sp. Strain OR214, a Bacterium with Potential for Bioremediation.</title>
        <authorList>
            <person name="Utturkar S.M."/>
            <person name="Bollmann A."/>
            <person name="Brzoska R.M."/>
            <person name="Klingeman D.M."/>
            <person name="Epstein S.E."/>
            <person name="Palumbo A.V."/>
            <person name="Brown S.D."/>
        </authorList>
    </citation>
    <scope>NUCLEOTIDE SEQUENCE [LARGE SCALE GENOMIC DNA]</scope>
    <source>
        <strain evidence="1 2">OR214</strain>
    </source>
</reference>
<dbReference type="AlphaFoldDB" id="R0CLH6"/>
<accession>R0CLH6</accession>
<evidence type="ECO:0000313" key="2">
    <source>
        <dbReference type="Proteomes" id="UP000013280"/>
    </source>
</evidence>
<name>R0CLH6_RALPI</name>
<organism evidence="1 2">
    <name type="scientific">Ralstonia pickettii OR214</name>
    <dbReference type="NCBI Taxonomy" id="1264675"/>
    <lineage>
        <taxon>Bacteria</taxon>
        <taxon>Pseudomonadati</taxon>
        <taxon>Pseudomonadota</taxon>
        <taxon>Betaproteobacteria</taxon>
        <taxon>Burkholderiales</taxon>
        <taxon>Burkholderiaceae</taxon>
        <taxon>Ralstonia</taxon>
    </lineage>
</organism>
<evidence type="ECO:0000313" key="1">
    <source>
        <dbReference type="EMBL" id="ENZ77350.1"/>
    </source>
</evidence>
<dbReference type="Proteomes" id="UP000013280">
    <property type="component" value="Unassembled WGS sequence"/>
</dbReference>
<dbReference type="EMBL" id="APMQ01000007">
    <property type="protein sequence ID" value="ENZ77350.1"/>
    <property type="molecule type" value="Genomic_DNA"/>
</dbReference>